<sequence>MPSEEEETEEVDDEELCLAPPSTTTPPETTSEPSPSPPPLNHPVTTGNFWIRCRDGTHQWASRAKMIQAIDRFCAAIAGRTLRPREVFTKRESWECCGEGEVVPVGTETIIEVKSGCEWKVDEYECGQQLRLPVDKCDEDGENRKQGGFLENNCLKWSIDVLAYG</sequence>
<feature type="region of interest" description="Disordered" evidence="1">
    <location>
        <begin position="1"/>
        <end position="43"/>
    </location>
</feature>
<evidence type="ECO:0008006" key="4">
    <source>
        <dbReference type="Google" id="ProtNLM"/>
    </source>
</evidence>
<organism evidence="2 3">
    <name type="scientific">Coniosporium apollinis</name>
    <dbReference type="NCBI Taxonomy" id="61459"/>
    <lineage>
        <taxon>Eukaryota</taxon>
        <taxon>Fungi</taxon>
        <taxon>Dikarya</taxon>
        <taxon>Ascomycota</taxon>
        <taxon>Pezizomycotina</taxon>
        <taxon>Dothideomycetes</taxon>
        <taxon>Dothideomycetes incertae sedis</taxon>
        <taxon>Coniosporium</taxon>
    </lineage>
</organism>
<evidence type="ECO:0000256" key="1">
    <source>
        <dbReference type="SAM" id="MobiDB-lite"/>
    </source>
</evidence>
<name>A0ABQ9NJH7_9PEZI</name>
<reference evidence="2" key="1">
    <citation type="submission" date="2022-10" db="EMBL/GenBank/DDBJ databases">
        <title>Culturing micro-colonial fungi from biological soil crusts in the Mojave desert and describing Neophaeococcomyces mojavensis, and introducing the new genera and species Taxawa tesnikishii.</title>
        <authorList>
            <person name="Kurbessoian T."/>
            <person name="Stajich J.E."/>
        </authorList>
    </citation>
    <scope>NUCLEOTIDE SEQUENCE</scope>
    <source>
        <strain evidence="2">TK_1</strain>
    </source>
</reference>
<comment type="caution">
    <text evidence="2">The sequence shown here is derived from an EMBL/GenBank/DDBJ whole genome shotgun (WGS) entry which is preliminary data.</text>
</comment>
<gene>
    <name evidence="2" type="ORF">H2201_009127</name>
</gene>
<accession>A0ABQ9NJH7</accession>
<dbReference type="Proteomes" id="UP001172684">
    <property type="component" value="Unassembled WGS sequence"/>
</dbReference>
<feature type="compositionally biased region" description="Low complexity" evidence="1">
    <location>
        <begin position="20"/>
        <end position="33"/>
    </location>
</feature>
<keyword evidence="3" id="KW-1185">Reference proteome</keyword>
<dbReference type="EMBL" id="JAPDRL010000309">
    <property type="protein sequence ID" value="KAJ9653597.1"/>
    <property type="molecule type" value="Genomic_DNA"/>
</dbReference>
<evidence type="ECO:0000313" key="3">
    <source>
        <dbReference type="Proteomes" id="UP001172684"/>
    </source>
</evidence>
<evidence type="ECO:0000313" key="2">
    <source>
        <dbReference type="EMBL" id="KAJ9653597.1"/>
    </source>
</evidence>
<proteinExistence type="predicted"/>
<protein>
    <recommendedName>
        <fullName evidence="4">SRCR domain-containing protein</fullName>
    </recommendedName>
</protein>
<feature type="compositionally biased region" description="Acidic residues" evidence="1">
    <location>
        <begin position="1"/>
        <end position="16"/>
    </location>
</feature>